<dbReference type="PANTHER" id="PTHR46796">
    <property type="entry name" value="HTH-TYPE TRANSCRIPTIONAL ACTIVATOR RHAS-RELATED"/>
    <property type="match status" value="1"/>
</dbReference>
<keyword evidence="2" id="KW-0238">DNA-binding</keyword>
<keyword evidence="1" id="KW-0805">Transcription regulation</keyword>
<proteinExistence type="predicted"/>
<dbReference type="PANTHER" id="PTHR46796:SF6">
    <property type="entry name" value="ARAC SUBFAMILY"/>
    <property type="match status" value="1"/>
</dbReference>
<dbReference type="InterPro" id="IPR018060">
    <property type="entry name" value="HTH_AraC"/>
</dbReference>
<evidence type="ECO:0000256" key="1">
    <source>
        <dbReference type="ARBA" id="ARBA00023015"/>
    </source>
</evidence>
<organism evidence="5 6">
    <name type="scientific">Pseudonocardia eucalypti</name>
    <dbReference type="NCBI Taxonomy" id="648755"/>
    <lineage>
        <taxon>Bacteria</taxon>
        <taxon>Bacillati</taxon>
        <taxon>Actinomycetota</taxon>
        <taxon>Actinomycetes</taxon>
        <taxon>Pseudonocardiales</taxon>
        <taxon>Pseudonocardiaceae</taxon>
        <taxon>Pseudonocardia</taxon>
    </lineage>
</organism>
<keyword evidence="6" id="KW-1185">Reference proteome</keyword>
<protein>
    <submittedName>
        <fullName evidence="5">Helix-turn-helix domain-containing protein</fullName>
    </submittedName>
</protein>
<feature type="domain" description="HTH araC/xylS-type" evidence="4">
    <location>
        <begin position="216"/>
        <end position="316"/>
    </location>
</feature>
<dbReference type="SMART" id="SM00342">
    <property type="entry name" value="HTH_ARAC"/>
    <property type="match status" value="1"/>
</dbReference>
<reference evidence="6" key="1">
    <citation type="journal article" date="2019" name="Int. J. Syst. Evol. Microbiol.">
        <title>The Global Catalogue of Microorganisms (GCM) 10K type strain sequencing project: providing services to taxonomists for standard genome sequencing and annotation.</title>
        <authorList>
            <consortium name="The Broad Institute Genomics Platform"/>
            <consortium name="The Broad Institute Genome Sequencing Center for Infectious Disease"/>
            <person name="Wu L."/>
            <person name="Ma J."/>
        </authorList>
    </citation>
    <scope>NUCLEOTIDE SEQUENCE [LARGE SCALE GENOMIC DNA]</scope>
    <source>
        <strain evidence="6">JCM 18303</strain>
    </source>
</reference>
<dbReference type="RefSeq" id="WP_185064034.1">
    <property type="nucleotide sequence ID" value="NZ_BAABJP010000010.1"/>
</dbReference>
<dbReference type="PROSITE" id="PS01124">
    <property type="entry name" value="HTH_ARAC_FAMILY_2"/>
    <property type="match status" value="1"/>
</dbReference>
<dbReference type="SUPFAM" id="SSF46689">
    <property type="entry name" value="Homeodomain-like"/>
    <property type="match status" value="1"/>
</dbReference>
<comment type="caution">
    <text evidence="5">The sequence shown here is derived from an EMBL/GenBank/DDBJ whole genome shotgun (WGS) entry which is preliminary data.</text>
</comment>
<keyword evidence="3" id="KW-0804">Transcription</keyword>
<evidence type="ECO:0000313" key="5">
    <source>
        <dbReference type="EMBL" id="GAA5155747.1"/>
    </source>
</evidence>
<dbReference type="InterPro" id="IPR050204">
    <property type="entry name" value="AraC_XylS_family_regulators"/>
</dbReference>
<dbReference type="Gene3D" id="1.10.10.60">
    <property type="entry name" value="Homeodomain-like"/>
    <property type="match status" value="1"/>
</dbReference>
<gene>
    <name evidence="5" type="ORF">GCM10023321_29920</name>
</gene>
<accession>A0ABP9Q3G0</accession>
<dbReference type="InterPro" id="IPR035418">
    <property type="entry name" value="AraC-bd_2"/>
</dbReference>
<evidence type="ECO:0000313" key="6">
    <source>
        <dbReference type="Proteomes" id="UP001428817"/>
    </source>
</evidence>
<evidence type="ECO:0000256" key="2">
    <source>
        <dbReference type="ARBA" id="ARBA00023125"/>
    </source>
</evidence>
<evidence type="ECO:0000259" key="4">
    <source>
        <dbReference type="PROSITE" id="PS01124"/>
    </source>
</evidence>
<name>A0ABP9Q3G0_9PSEU</name>
<sequence length="320" mass="34666">MSLLVNAADQPPADRVEFWRGALSQTFVPLEPTPGEGPLRGRLRAADLGGVQLAEVTGSAQRVQRNRAMIRRADPEYCKIGLQLRGRGLVVQDDREAVLHPGDLTVYHTSRPYRLAFAEDFQMLVLMCPRASLPVPERVLTRMTAVTVSGRDGVGALVAPFLAGLAGHLAAGPGLASPALSPSAASHLGNAVLDMLAAAVTADEPDPATGAELLADQVRRYIDSHLPDVGLNPESIARAHHISTRYLHKLFERDGETVAGWIRARRLEHCRRDLAAQPLDRPVSAIAASWGLPDAAHFSKAFRAAYGLPPRDYRRHLHPT</sequence>
<dbReference type="Pfam" id="PF14525">
    <property type="entry name" value="AraC_binding_2"/>
    <property type="match status" value="1"/>
</dbReference>
<dbReference type="Proteomes" id="UP001428817">
    <property type="component" value="Unassembled WGS sequence"/>
</dbReference>
<dbReference type="InterPro" id="IPR009057">
    <property type="entry name" value="Homeodomain-like_sf"/>
</dbReference>
<dbReference type="Pfam" id="PF12833">
    <property type="entry name" value="HTH_18"/>
    <property type="match status" value="1"/>
</dbReference>
<evidence type="ECO:0000256" key="3">
    <source>
        <dbReference type="ARBA" id="ARBA00023163"/>
    </source>
</evidence>
<dbReference type="EMBL" id="BAABJP010000010">
    <property type="protein sequence ID" value="GAA5155747.1"/>
    <property type="molecule type" value="Genomic_DNA"/>
</dbReference>